<reference evidence="7 8" key="1">
    <citation type="submission" date="2019-08" db="EMBL/GenBank/DDBJ databases">
        <title>Bradymonadales sp. TMQ2.</title>
        <authorList>
            <person name="Liang Q."/>
        </authorList>
    </citation>
    <scope>NUCLEOTIDE SEQUENCE [LARGE SCALE GENOMIC DNA]</scope>
    <source>
        <strain evidence="7 8">TMQ2</strain>
    </source>
</reference>
<keyword evidence="5" id="KW-0503">Monooxygenase</keyword>
<dbReference type="InterPro" id="IPR002938">
    <property type="entry name" value="FAD-bd"/>
</dbReference>
<evidence type="ECO:0000256" key="2">
    <source>
        <dbReference type="ARBA" id="ARBA00022630"/>
    </source>
</evidence>
<dbReference type="PANTHER" id="PTHR13789">
    <property type="entry name" value="MONOOXYGENASE"/>
    <property type="match status" value="1"/>
</dbReference>
<dbReference type="Gene3D" id="3.50.50.60">
    <property type="entry name" value="FAD/NAD(P)-binding domain"/>
    <property type="match status" value="1"/>
</dbReference>
<dbReference type="PANTHER" id="PTHR13789:SF318">
    <property type="entry name" value="GERANYLGERANYL DIPHOSPHATE REDUCTASE"/>
    <property type="match status" value="1"/>
</dbReference>
<evidence type="ECO:0000256" key="5">
    <source>
        <dbReference type="ARBA" id="ARBA00023033"/>
    </source>
</evidence>
<keyword evidence="4" id="KW-0560">Oxidoreductase</keyword>
<protein>
    <submittedName>
        <fullName evidence="7">FAD-dependent oxidoreductase</fullName>
    </submittedName>
</protein>
<proteinExistence type="predicted"/>
<dbReference type="GO" id="GO:0004497">
    <property type="term" value="F:monooxygenase activity"/>
    <property type="evidence" value="ECO:0007669"/>
    <property type="project" value="UniProtKB-KW"/>
</dbReference>
<comment type="cofactor">
    <cofactor evidence="1">
        <name>FAD</name>
        <dbReference type="ChEBI" id="CHEBI:57692"/>
    </cofactor>
</comment>
<dbReference type="Pfam" id="PF01494">
    <property type="entry name" value="FAD_binding_3"/>
    <property type="match status" value="1"/>
</dbReference>
<sequence>MMSEPVVIVGAGIGGLSAALCLAQRGCPVVVVERFAEVREVGAGILLGPNASGVLYGCGLGEALEGVSAPMTRLGIGADRGELFVAKDVDASDDAPFRMVHRAALHGVLYEAVQDHPLVEVELGRPVEGFEQDREGGRVRALGPGLSSCWGVALVGCDGLHSAVRAQLHPGEREPLYHGYTCWRGITSSFEHEGFPPGSLLELQGRGLRTGMGYIDEDRVYWWATANAPQGERDGEDVIARLQQRFEAFPDYFRAMIAATPPAQVLRNDIFDRAPLKRWGQDQVTVLGDAAHPMAPNLGQGACSAIEDAAMLGRCLGELWEEGGTPQPDAVSAALRQYEAARHKRTATLQRLSRRFGTVGQLEHPLAVWMREQAMRWTPQALLDRQQAAIWEYRVEMASTRR</sequence>
<dbReference type="AlphaFoldDB" id="A0A5C6WZW9"/>
<evidence type="ECO:0000313" key="7">
    <source>
        <dbReference type="EMBL" id="TXD34330.1"/>
    </source>
</evidence>
<evidence type="ECO:0000313" key="8">
    <source>
        <dbReference type="Proteomes" id="UP000321046"/>
    </source>
</evidence>
<evidence type="ECO:0000256" key="3">
    <source>
        <dbReference type="ARBA" id="ARBA00022827"/>
    </source>
</evidence>
<comment type="caution">
    <text evidence="7">The sequence shown here is derived from an EMBL/GenBank/DDBJ whole genome shotgun (WGS) entry which is preliminary data.</text>
</comment>
<dbReference type="InterPro" id="IPR036188">
    <property type="entry name" value="FAD/NAD-bd_sf"/>
</dbReference>
<evidence type="ECO:0000256" key="4">
    <source>
        <dbReference type="ARBA" id="ARBA00023002"/>
    </source>
</evidence>
<accession>A0A5C6WZW9</accession>
<dbReference type="PRINTS" id="PR00420">
    <property type="entry name" value="RNGMNOXGNASE"/>
</dbReference>
<organism evidence="7 8">
    <name type="scientific">Lujinxingia vulgaris</name>
    <dbReference type="NCBI Taxonomy" id="2600176"/>
    <lineage>
        <taxon>Bacteria</taxon>
        <taxon>Deltaproteobacteria</taxon>
        <taxon>Bradymonadales</taxon>
        <taxon>Lujinxingiaceae</taxon>
        <taxon>Lujinxingia</taxon>
    </lineage>
</organism>
<dbReference type="OrthoDB" id="5499180at2"/>
<gene>
    <name evidence="7" type="ORF">FRC96_14105</name>
</gene>
<keyword evidence="3" id="KW-0274">FAD</keyword>
<dbReference type="InterPro" id="IPR050493">
    <property type="entry name" value="FAD-dep_Monooxygenase_BioMet"/>
</dbReference>
<dbReference type="GO" id="GO:0071949">
    <property type="term" value="F:FAD binding"/>
    <property type="evidence" value="ECO:0007669"/>
    <property type="project" value="InterPro"/>
</dbReference>
<keyword evidence="2" id="KW-0285">Flavoprotein</keyword>
<feature type="domain" description="FAD-binding" evidence="6">
    <location>
        <begin position="5"/>
        <end position="349"/>
    </location>
</feature>
<dbReference type="Proteomes" id="UP000321046">
    <property type="component" value="Unassembled WGS sequence"/>
</dbReference>
<name>A0A5C6WZW9_9DELT</name>
<dbReference type="SUPFAM" id="SSF51905">
    <property type="entry name" value="FAD/NAD(P)-binding domain"/>
    <property type="match status" value="1"/>
</dbReference>
<evidence type="ECO:0000259" key="6">
    <source>
        <dbReference type="Pfam" id="PF01494"/>
    </source>
</evidence>
<evidence type="ECO:0000256" key="1">
    <source>
        <dbReference type="ARBA" id="ARBA00001974"/>
    </source>
</evidence>
<dbReference type="EMBL" id="VOSL01000055">
    <property type="protein sequence ID" value="TXD34330.1"/>
    <property type="molecule type" value="Genomic_DNA"/>
</dbReference>